<accession>A0A4Z2INJ8</accession>
<keyword evidence="2" id="KW-1185">Reference proteome</keyword>
<name>A0A4Z2INJ8_9TELE</name>
<gene>
    <name evidence="1" type="ORF">EYF80_010270</name>
</gene>
<dbReference type="Proteomes" id="UP000314294">
    <property type="component" value="Unassembled WGS sequence"/>
</dbReference>
<organism evidence="1 2">
    <name type="scientific">Liparis tanakae</name>
    <name type="common">Tanaka's snailfish</name>
    <dbReference type="NCBI Taxonomy" id="230148"/>
    <lineage>
        <taxon>Eukaryota</taxon>
        <taxon>Metazoa</taxon>
        <taxon>Chordata</taxon>
        <taxon>Craniata</taxon>
        <taxon>Vertebrata</taxon>
        <taxon>Euteleostomi</taxon>
        <taxon>Actinopterygii</taxon>
        <taxon>Neopterygii</taxon>
        <taxon>Teleostei</taxon>
        <taxon>Neoteleostei</taxon>
        <taxon>Acanthomorphata</taxon>
        <taxon>Eupercaria</taxon>
        <taxon>Perciformes</taxon>
        <taxon>Cottioidei</taxon>
        <taxon>Cottales</taxon>
        <taxon>Liparidae</taxon>
        <taxon>Liparis</taxon>
    </lineage>
</organism>
<evidence type="ECO:0000313" key="2">
    <source>
        <dbReference type="Proteomes" id="UP000314294"/>
    </source>
</evidence>
<dbReference type="AlphaFoldDB" id="A0A4Z2INJ8"/>
<dbReference type="EMBL" id="SRLO01000064">
    <property type="protein sequence ID" value="TNN79456.1"/>
    <property type="molecule type" value="Genomic_DNA"/>
</dbReference>
<comment type="caution">
    <text evidence="1">The sequence shown here is derived from an EMBL/GenBank/DDBJ whole genome shotgun (WGS) entry which is preliminary data.</text>
</comment>
<evidence type="ECO:0000313" key="1">
    <source>
        <dbReference type="EMBL" id="TNN79456.1"/>
    </source>
</evidence>
<sequence length="107" mass="11600">MSNQNVEMSGPIPDDITGWILKTRIITKNTILDIDCNLWATLNHSVIKDQRLGSSKSTLLVGSAGALYRRTPPVSTCQCCRPNISQGCQFNGSASGSQDMPDLDESD</sequence>
<proteinExistence type="predicted"/>
<reference evidence="1 2" key="1">
    <citation type="submission" date="2019-03" db="EMBL/GenBank/DDBJ databases">
        <title>First draft genome of Liparis tanakae, snailfish: a comprehensive survey of snailfish specific genes.</title>
        <authorList>
            <person name="Kim W."/>
            <person name="Song I."/>
            <person name="Jeong J.-H."/>
            <person name="Kim D."/>
            <person name="Kim S."/>
            <person name="Ryu S."/>
            <person name="Song J.Y."/>
            <person name="Lee S.K."/>
        </authorList>
    </citation>
    <scope>NUCLEOTIDE SEQUENCE [LARGE SCALE GENOMIC DNA]</scope>
    <source>
        <tissue evidence="1">Muscle</tissue>
    </source>
</reference>
<protein>
    <submittedName>
        <fullName evidence="1">Uncharacterized protein</fullName>
    </submittedName>
</protein>